<protein>
    <recommendedName>
        <fullName evidence="4">Lipoprotein</fullName>
    </recommendedName>
</protein>
<sequence>MKFSYILLPLFLLLIGCNAASTDAVPATGFTPSAEKGIAIATITFEGDVPVNDIYRFFYNAQSGDKKFKKQNAGKIMINGRQNKEKGFNGDFNNKKSYLVVIEREPGSYAFTQYSYLDHLGSNGMVSSSKLFAIPFEIKKGEITYVGEMDYKDLAEKGTPRIYVADYYTRDIPEFKKKYPGVNWDTAVNRTPKTGNNGEGIVDFR</sequence>
<name>A0A0A2M968_9FLAO</name>
<keyword evidence="1" id="KW-0732">Signal</keyword>
<evidence type="ECO:0000256" key="1">
    <source>
        <dbReference type="SAM" id="SignalP"/>
    </source>
</evidence>
<dbReference type="Proteomes" id="UP000030152">
    <property type="component" value="Unassembled WGS sequence"/>
</dbReference>
<dbReference type="eggNOG" id="ENOG5033MI7">
    <property type="taxonomic scope" value="Bacteria"/>
</dbReference>
<feature type="chain" id="PRO_5001991846" description="Lipoprotein" evidence="1">
    <location>
        <begin position="20"/>
        <end position="205"/>
    </location>
</feature>
<gene>
    <name evidence="2" type="ORF">Q765_19250</name>
</gene>
<dbReference type="RefSeq" id="WP_020215123.1">
    <property type="nucleotide sequence ID" value="NZ_JRLX01000033.1"/>
</dbReference>
<keyword evidence="3" id="KW-1185">Reference proteome</keyword>
<evidence type="ECO:0000313" key="3">
    <source>
        <dbReference type="Proteomes" id="UP000030152"/>
    </source>
</evidence>
<dbReference type="PROSITE" id="PS51257">
    <property type="entry name" value="PROKAR_LIPOPROTEIN"/>
    <property type="match status" value="1"/>
</dbReference>
<accession>A0A0A2M968</accession>
<organism evidence="2 3">
    <name type="scientific">Flavobacterium rivuli WB 3.3-2 = DSM 21788</name>
    <dbReference type="NCBI Taxonomy" id="1121895"/>
    <lineage>
        <taxon>Bacteria</taxon>
        <taxon>Pseudomonadati</taxon>
        <taxon>Bacteroidota</taxon>
        <taxon>Flavobacteriia</taxon>
        <taxon>Flavobacteriales</taxon>
        <taxon>Flavobacteriaceae</taxon>
        <taxon>Flavobacterium</taxon>
    </lineage>
</organism>
<reference evidence="2 3" key="1">
    <citation type="submission" date="2013-09" db="EMBL/GenBank/DDBJ databases">
        <authorList>
            <person name="Zeng Z."/>
            <person name="Chen C."/>
        </authorList>
    </citation>
    <scope>NUCLEOTIDE SEQUENCE [LARGE SCALE GENOMIC DNA]</scope>
    <source>
        <strain evidence="2 3">WB 3.3-2</strain>
    </source>
</reference>
<comment type="caution">
    <text evidence="2">The sequence shown here is derived from an EMBL/GenBank/DDBJ whole genome shotgun (WGS) entry which is preliminary data.</text>
</comment>
<dbReference type="EMBL" id="JRLX01000033">
    <property type="protein sequence ID" value="KGO84850.1"/>
    <property type="molecule type" value="Genomic_DNA"/>
</dbReference>
<dbReference type="OrthoDB" id="1425333at2"/>
<proteinExistence type="predicted"/>
<feature type="signal peptide" evidence="1">
    <location>
        <begin position="1"/>
        <end position="19"/>
    </location>
</feature>
<dbReference type="AlphaFoldDB" id="A0A0A2M968"/>
<evidence type="ECO:0000313" key="2">
    <source>
        <dbReference type="EMBL" id="KGO84850.1"/>
    </source>
</evidence>
<evidence type="ECO:0008006" key="4">
    <source>
        <dbReference type="Google" id="ProtNLM"/>
    </source>
</evidence>